<organism evidence="2 3">
    <name type="scientific">Novispirillum itersonii</name>
    <name type="common">Aquaspirillum itersonii</name>
    <dbReference type="NCBI Taxonomy" id="189"/>
    <lineage>
        <taxon>Bacteria</taxon>
        <taxon>Pseudomonadati</taxon>
        <taxon>Pseudomonadota</taxon>
        <taxon>Alphaproteobacteria</taxon>
        <taxon>Rhodospirillales</taxon>
        <taxon>Novispirillaceae</taxon>
        <taxon>Novispirillum</taxon>
    </lineage>
</organism>
<keyword evidence="2" id="KW-0687">Ribonucleoprotein</keyword>
<dbReference type="GO" id="GO:0005840">
    <property type="term" value="C:ribosome"/>
    <property type="evidence" value="ECO:0007669"/>
    <property type="project" value="UniProtKB-KW"/>
</dbReference>
<keyword evidence="3" id="KW-1185">Reference proteome</keyword>
<dbReference type="EMBL" id="JACIIX010000013">
    <property type="protein sequence ID" value="MBB6211715.1"/>
    <property type="molecule type" value="Genomic_DNA"/>
</dbReference>
<evidence type="ECO:0000313" key="2">
    <source>
        <dbReference type="EMBL" id="MBB6211715.1"/>
    </source>
</evidence>
<dbReference type="CDD" id="cd04301">
    <property type="entry name" value="NAT_SF"/>
    <property type="match status" value="1"/>
</dbReference>
<proteinExistence type="predicted"/>
<sequence length="143" mass="16122">MSVSLHTIENPTEADSKPVWDGLRQYNIDASQLPMQREDVCIQARAEDGTVVGGLVGYRQWGWLYVDLLWIDDSQRGTGLGAALMAQAETEAAAAGCRWARLYTYDFQAPGFYEKQGYERWSVMEGYPPGHSQIWYRKALVPA</sequence>
<dbReference type="PROSITE" id="PS51186">
    <property type="entry name" value="GNAT"/>
    <property type="match status" value="1"/>
</dbReference>
<evidence type="ECO:0000313" key="3">
    <source>
        <dbReference type="Proteomes" id="UP000544872"/>
    </source>
</evidence>
<keyword evidence="2" id="KW-0689">Ribosomal protein</keyword>
<name>A0A7W9ZI91_NOVIT</name>
<dbReference type="InterPro" id="IPR000182">
    <property type="entry name" value="GNAT_dom"/>
</dbReference>
<accession>A0A7W9ZI91</accession>
<dbReference type="Pfam" id="PF00583">
    <property type="entry name" value="Acetyltransf_1"/>
    <property type="match status" value="1"/>
</dbReference>
<comment type="caution">
    <text evidence="2">The sequence shown here is derived from an EMBL/GenBank/DDBJ whole genome shotgun (WGS) entry which is preliminary data.</text>
</comment>
<dbReference type="GO" id="GO:0016747">
    <property type="term" value="F:acyltransferase activity, transferring groups other than amino-acyl groups"/>
    <property type="evidence" value="ECO:0007669"/>
    <property type="project" value="InterPro"/>
</dbReference>
<feature type="domain" description="N-acetyltransferase" evidence="1">
    <location>
        <begin position="6"/>
        <end position="141"/>
    </location>
</feature>
<reference evidence="2 3" key="1">
    <citation type="submission" date="2020-08" db="EMBL/GenBank/DDBJ databases">
        <title>Genomic Encyclopedia of Type Strains, Phase IV (KMG-IV): sequencing the most valuable type-strain genomes for metagenomic binning, comparative biology and taxonomic classification.</title>
        <authorList>
            <person name="Goeker M."/>
        </authorList>
    </citation>
    <scope>NUCLEOTIDE SEQUENCE [LARGE SCALE GENOMIC DNA]</scope>
    <source>
        <strain evidence="2 3">DSM 11590</strain>
    </source>
</reference>
<dbReference type="InterPro" id="IPR016181">
    <property type="entry name" value="Acyl_CoA_acyltransferase"/>
</dbReference>
<dbReference type="RefSeq" id="WP_184264735.1">
    <property type="nucleotide sequence ID" value="NZ_JACIIX010000013.1"/>
</dbReference>
<gene>
    <name evidence="2" type="ORF">FHS48_003158</name>
</gene>
<dbReference type="SUPFAM" id="SSF55729">
    <property type="entry name" value="Acyl-CoA N-acyltransferases (Nat)"/>
    <property type="match status" value="1"/>
</dbReference>
<protein>
    <submittedName>
        <fullName evidence="2">Ribosomal protein S18 acetylase RimI-like enzyme</fullName>
    </submittedName>
</protein>
<dbReference type="Proteomes" id="UP000544872">
    <property type="component" value="Unassembled WGS sequence"/>
</dbReference>
<dbReference type="Gene3D" id="3.40.630.30">
    <property type="match status" value="1"/>
</dbReference>
<dbReference type="AlphaFoldDB" id="A0A7W9ZI91"/>
<evidence type="ECO:0000259" key="1">
    <source>
        <dbReference type="PROSITE" id="PS51186"/>
    </source>
</evidence>